<dbReference type="AlphaFoldDB" id="A0A495A0M0"/>
<evidence type="ECO:0000313" key="4">
    <source>
        <dbReference type="Proteomes" id="UP000269301"/>
    </source>
</evidence>
<accession>A0A495A0M0</accession>
<proteinExistence type="predicted"/>
<feature type="transmembrane region" description="Helical" evidence="1">
    <location>
        <begin position="9"/>
        <end position="28"/>
    </location>
</feature>
<organism evidence="3 4">
    <name type="scientific">Oceanobacillus halophilus</name>
    <dbReference type="NCBI Taxonomy" id="930130"/>
    <lineage>
        <taxon>Bacteria</taxon>
        <taxon>Bacillati</taxon>
        <taxon>Bacillota</taxon>
        <taxon>Bacilli</taxon>
        <taxon>Bacillales</taxon>
        <taxon>Bacillaceae</taxon>
        <taxon>Oceanobacillus</taxon>
    </lineage>
</organism>
<keyword evidence="4" id="KW-1185">Reference proteome</keyword>
<gene>
    <name evidence="3" type="ORF">D8M06_11125</name>
</gene>
<keyword evidence="1" id="KW-1133">Transmembrane helix</keyword>
<evidence type="ECO:0000256" key="1">
    <source>
        <dbReference type="SAM" id="Phobius"/>
    </source>
</evidence>
<dbReference type="RefSeq" id="WP_121204481.1">
    <property type="nucleotide sequence ID" value="NZ_RBZP01000008.1"/>
</dbReference>
<sequence length="432" mass="49514">MKFETVKTVILIVLIATSLLLTFGMWNYQPNYKSLNNSPANATSLNGSEEFIWTLIEPNQAIFHIGNHHYGFSNPHDCSSFFQEIKDWGLNDFTTEDTTVEADSPSDYDMELRFPTPLPMEVMDGIFKLNTSNVDLPTWSFEEVYYSLNEDSQTVSVEFLSIDGRAKATAVIEEKNFYELLQSYIDPVDLMELALFNEGASDIYIPKDKVSLSRQTKTVSPIEPNDLVDVLFQDPSIVRQSTSSNRGITYFTDSSQLRVTQGGALMEFVSPAGDIAEPLFAEDLLNKSIAHINSYSGWTDDYKLMDINVNYNYISYQMHYLSYPVFGQFSTLEQIWGQRLIEYQRPLFRIDNDNFLNENTVELSSGEDIIYYLTSDSNYELENIKDIQLGYQLNYKSSERLAVFDPSWFILYGSDWIAINPYEEEINLQGGD</sequence>
<keyword evidence="1" id="KW-0812">Transmembrane</keyword>
<dbReference type="Gene3D" id="3.10.450.310">
    <property type="match status" value="1"/>
</dbReference>
<evidence type="ECO:0000313" key="3">
    <source>
        <dbReference type="EMBL" id="RKQ32944.1"/>
    </source>
</evidence>
<protein>
    <recommendedName>
        <fullName evidence="2">Regulatory protein YycH domain-containing protein</fullName>
    </recommendedName>
</protein>
<evidence type="ECO:0000259" key="2">
    <source>
        <dbReference type="Pfam" id="PF07435"/>
    </source>
</evidence>
<reference evidence="3 4" key="1">
    <citation type="journal article" date="2016" name="Int. J. Syst. Evol. Microbiol.">
        <title>Oceanobacillus halophilus sp. nov., a novel moderately halophilic bacterium from a hypersaline lake.</title>
        <authorList>
            <person name="Amoozegar M.A."/>
            <person name="Bagheri M."/>
            <person name="Makhdoumi A."/>
            <person name="Nikou M.M."/>
            <person name="Fazeli S.A.S."/>
            <person name="Schumann P."/>
            <person name="Sproer C."/>
            <person name="Sanchez-Porro C."/>
            <person name="Ventosa A."/>
        </authorList>
    </citation>
    <scope>NUCLEOTIDE SEQUENCE [LARGE SCALE GENOMIC DNA]</scope>
    <source>
        <strain evidence="3 4">DSM 23996</strain>
    </source>
</reference>
<feature type="domain" description="Regulatory protein YycH" evidence="2">
    <location>
        <begin position="4"/>
        <end position="424"/>
    </location>
</feature>
<dbReference type="InterPro" id="IPR042274">
    <property type="entry name" value="YycH/YycI_2"/>
</dbReference>
<name>A0A495A0M0_9BACI</name>
<dbReference type="CDD" id="cd15787">
    <property type="entry name" value="YycH_N"/>
    <property type="match status" value="1"/>
</dbReference>
<keyword evidence="1" id="KW-0472">Membrane</keyword>
<dbReference type="Proteomes" id="UP000269301">
    <property type="component" value="Unassembled WGS sequence"/>
</dbReference>
<dbReference type="EMBL" id="RBZP01000008">
    <property type="protein sequence ID" value="RKQ32944.1"/>
    <property type="molecule type" value="Genomic_DNA"/>
</dbReference>
<dbReference type="Gene3D" id="3.30.310.160">
    <property type="entry name" value="YycH protein, domain 2"/>
    <property type="match status" value="1"/>
</dbReference>
<comment type="caution">
    <text evidence="3">The sequence shown here is derived from an EMBL/GenBank/DDBJ whole genome shotgun (WGS) entry which is preliminary data.</text>
</comment>
<dbReference type="InterPro" id="IPR009996">
    <property type="entry name" value="YycH"/>
</dbReference>
<dbReference type="Pfam" id="PF07435">
    <property type="entry name" value="YycH"/>
    <property type="match status" value="1"/>
</dbReference>
<dbReference type="OrthoDB" id="2382185at2"/>